<reference evidence="3 4" key="2">
    <citation type="submission" date="2015-01" db="EMBL/GenBank/DDBJ databases">
        <authorList>
            <consortium name="NBRP consortium"/>
            <person name="Sawabe T."/>
            <person name="Meirelles P."/>
            <person name="Feng G."/>
            <person name="Sayaka M."/>
            <person name="Hattori M."/>
            <person name="Ohkuma M."/>
        </authorList>
    </citation>
    <scope>NUCLEOTIDE SEQUENCE [LARGE SCALE GENOMIC DNA]</scope>
    <source>
        <strain evidence="4">JCM 19231</strain>
    </source>
</reference>
<sequence length="344" mass="36545">MKASILALTISTALSANAFAQSTKVDVQAANAETHELIDRQMRDIDASVQAQLKTTSSDTQAIDPASASNIVNKQESNSTWAAVGTASAALVAGMLSTSSSSNENPDDVIPSLPTAGNPDNELPGIDDDNSVPDNSQTVFTVYNGMIAIDDKLVGHINDAGQITDANGNTVGQIRYPENAEGDIVIVLDNGDILKVIEAGNGWVIDIDDSIIDGDMDSPDAPKTFGEVLYDETIDAALIVGDNGTIVSINSDGEYTVRIDYDTSIHGNIHDHGDVTRLDNGFEIVTENGTYVVSSIEGRLSIVLTDGGNPELHRSKLQNLQNVDQNKLQQVKAKVQNRLATLKK</sequence>
<proteinExistence type="predicted"/>
<evidence type="ECO:0000313" key="4">
    <source>
        <dbReference type="Proteomes" id="UP000031671"/>
    </source>
</evidence>
<reference evidence="3 4" key="1">
    <citation type="submission" date="2015-01" db="EMBL/GenBank/DDBJ databases">
        <title>Vibrio sp. C1 JCM 19231 whole genome shotgun sequence.</title>
        <authorList>
            <person name="Sawabe T."/>
            <person name="Meirelles P."/>
            <person name="Feng G."/>
            <person name="Sayaka M."/>
            <person name="Hattori M."/>
            <person name="Ohkuma M."/>
        </authorList>
    </citation>
    <scope>NUCLEOTIDE SEQUENCE [LARGE SCALE GENOMIC DNA]</scope>
    <source>
        <strain evidence="4">JCM 19231</strain>
    </source>
</reference>
<keyword evidence="4" id="KW-1185">Reference proteome</keyword>
<gene>
    <name evidence="3" type="ORF">JCM19231_2247</name>
</gene>
<keyword evidence="2" id="KW-0732">Signal</keyword>
<feature type="region of interest" description="Disordered" evidence="1">
    <location>
        <begin position="97"/>
        <end position="119"/>
    </location>
</feature>
<comment type="caution">
    <text evidence="3">The sequence shown here is derived from an EMBL/GenBank/DDBJ whole genome shotgun (WGS) entry which is preliminary data.</text>
</comment>
<evidence type="ECO:0000256" key="2">
    <source>
        <dbReference type="SAM" id="SignalP"/>
    </source>
</evidence>
<evidence type="ECO:0000256" key="1">
    <source>
        <dbReference type="SAM" id="MobiDB-lite"/>
    </source>
</evidence>
<dbReference type="RefSeq" id="WP_261834857.1">
    <property type="nucleotide sequence ID" value="NZ_AP024881.1"/>
</dbReference>
<organism evidence="3 4">
    <name type="scientific">Vibrio ishigakensis</name>
    <dbReference type="NCBI Taxonomy" id="1481914"/>
    <lineage>
        <taxon>Bacteria</taxon>
        <taxon>Pseudomonadati</taxon>
        <taxon>Pseudomonadota</taxon>
        <taxon>Gammaproteobacteria</taxon>
        <taxon>Vibrionales</taxon>
        <taxon>Vibrionaceae</taxon>
        <taxon>Vibrio</taxon>
    </lineage>
</organism>
<accession>A0A0B8NTB4</accession>
<feature type="chain" id="PRO_5002136460" evidence="2">
    <location>
        <begin position="21"/>
        <end position="344"/>
    </location>
</feature>
<feature type="signal peptide" evidence="2">
    <location>
        <begin position="1"/>
        <end position="20"/>
    </location>
</feature>
<protein>
    <submittedName>
        <fullName evidence="3">Uncharacterized protein</fullName>
    </submittedName>
</protein>
<dbReference type="EMBL" id="BBRZ01000003">
    <property type="protein sequence ID" value="GAM54358.1"/>
    <property type="molecule type" value="Genomic_DNA"/>
</dbReference>
<dbReference type="Proteomes" id="UP000031671">
    <property type="component" value="Unassembled WGS sequence"/>
</dbReference>
<evidence type="ECO:0000313" key="3">
    <source>
        <dbReference type="EMBL" id="GAM54358.1"/>
    </source>
</evidence>
<name>A0A0B8NTB4_9VIBR</name>
<dbReference type="AlphaFoldDB" id="A0A0B8NTB4"/>